<proteinExistence type="predicted"/>
<keyword evidence="1" id="KW-0732">Signal</keyword>
<gene>
    <name evidence="2" type="ORF">C8R41DRAFT_70773</name>
</gene>
<reference evidence="2" key="1">
    <citation type="submission" date="2022-08" db="EMBL/GenBank/DDBJ databases">
        <title>A Global Phylogenomic Analysis of the Shiitake Genus Lentinula.</title>
        <authorList>
            <consortium name="DOE Joint Genome Institute"/>
            <person name="Sierra-Patev S."/>
            <person name="Min B."/>
            <person name="Naranjo-Ortiz M."/>
            <person name="Looney B."/>
            <person name="Konkel Z."/>
            <person name="Slot J.C."/>
            <person name="Sakamoto Y."/>
            <person name="Steenwyk J.L."/>
            <person name="Rokas A."/>
            <person name="Carro J."/>
            <person name="Camarero S."/>
            <person name="Ferreira P."/>
            <person name="Molpeceres G."/>
            <person name="Ruiz-Duenas F.J."/>
            <person name="Serrano A."/>
            <person name="Henrissat B."/>
            <person name="Drula E."/>
            <person name="Hughes K.W."/>
            <person name="Mata J.L."/>
            <person name="Ishikawa N.K."/>
            <person name="Vargas-Isla R."/>
            <person name="Ushijima S."/>
            <person name="Smith C.A."/>
            <person name="Ahrendt S."/>
            <person name="Andreopoulos W."/>
            <person name="He G."/>
            <person name="Labutti K."/>
            <person name="Lipzen A."/>
            <person name="Ng V."/>
            <person name="Riley R."/>
            <person name="Sandor L."/>
            <person name="Barry K."/>
            <person name="Martinez A.T."/>
            <person name="Xiao Y."/>
            <person name="Gibbons J.G."/>
            <person name="Terashima K."/>
            <person name="Grigoriev I.V."/>
            <person name="Hibbett D.S."/>
        </authorList>
    </citation>
    <scope>NUCLEOTIDE SEQUENCE</scope>
    <source>
        <strain evidence="2">RHP3577 ss4</strain>
    </source>
</reference>
<evidence type="ECO:0000313" key="3">
    <source>
        <dbReference type="Proteomes" id="UP001150217"/>
    </source>
</evidence>
<comment type="caution">
    <text evidence="2">The sequence shown here is derived from an EMBL/GenBank/DDBJ whole genome shotgun (WGS) entry which is preliminary data.</text>
</comment>
<feature type="signal peptide" evidence="1">
    <location>
        <begin position="1"/>
        <end position="20"/>
    </location>
</feature>
<sequence length="200" mass="21361">MLFNPSNFVATLLIPGCALAVTTLNASATLGHNFTLAALNTTFSNANSTGAPLVLGSAGSVDGESFHLSSTYYSYPFDDYPALSLVNGNLRAFDREGNWHTNASAPFMGYEALSWATSTFYSDPASTAFSAINIPASIYPILAVNGVYNLWYLCPSDMRLGQDSVYYNTTSIASSKAYPADINCYSVTLNMVPVSMSPMS</sequence>
<organism evidence="2 3">
    <name type="scientific">Lentinula lateritia</name>
    <dbReference type="NCBI Taxonomy" id="40482"/>
    <lineage>
        <taxon>Eukaryota</taxon>
        <taxon>Fungi</taxon>
        <taxon>Dikarya</taxon>
        <taxon>Basidiomycota</taxon>
        <taxon>Agaricomycotina</taxon>
        <taxon>Agaricomycetes</taxon>
        <taxon>Agaricomycetidae</taxon>
        <taxon>Agaricales</taxon>
        <taxon>Marasmiineae</taxon>
        <taxon>Omphalotaceae</taxon>
        <taxon>Lentinula</taxon>
    </lineage>
</organism>
<accession>A0ABQ8UZ33</accession>
<evidence type="ECO:0000256" key="1">
    <source>
        <dbReference type="SAM" id="SignalP"/>
    </source>
</evidence>
<dbReference type="Proteomes" id="UP001150217">
    <property type="component" value="Unassembled WGS sequence"/>
</dbReference>
<keyword evidence="3" id="KW-1185">Reference proteome</keyword>
<feature type="chain" id="PRO_5046574835" evidence="1">
    <location>
        <begin position="21"/>
        <end position="200"/>
    </location>
</feature>
<dbReference type="EMBL" id="JANVFT010000114">
    <property type="protein sequence ID" value="KAJ4466578.1"/>
    <property type="molecule type" value="Genomic_DNA"/>
</dbReference>
<name>A0ABQ8UZ33_9AGAR</name>
<protein>
    <submittedName>
        <fullName evidence="2">Uncharacterized protein</fullName>
    </submittedName>
</protein>
<evidence type="ECO:0000313" key="2">
    <source>
        <dbReference type="EMBL" id="KAJ4466578.1"/>
    </source>
</evidence>